<comment type="caution">
    <text evidence="1">The sequence shown here is derived from an EMBL/GenBank/DDBJ whole genome shotgun (WGS) entry which is preliminary data.</text>
</comment>
<name>A0A397P8M1_9SPHN</name>
<evidence type="ECO:0000313" key="1">
    <source>
        <dbReference type="EMBL" id="RIA44673.1"/>
    </source>
</evidence>
<dbReference type="AlphaFoldDB" id="A0A397P8M1"/>
<accession>A0A397P8M1</accession>
<proteinExistence type="predicted"/>
<evidence type="ECO:0000313" key="2">
    <source>
        <dbReference type="Proteomes" id="UP000266568"/>
    </source>
</evidence>
<sequence>MAHRAAAEREIDSDRRGVHCTLIIAMVNLTPNSMPGG</sequence>
<gene>
    <name evidence="1" type="ORF">DFR49_2927</name>
</gene>
<protein>
    <submittedName>
        <fullName evidence="1">Uncharacterized protein</fullName>
    </submittedName>
</protein>
<dbReference type="Proteomes" id="UP000266568">
    <property type="component" value="Unassembled WGS sequence"/>
</dbReference>
<keyword evidence="2" id="KW-1185">Reference proteome</keyword>
<dbReference type="EMBL" id="QXDC01000003">
    <property type="protein sequence ID" value="RIA44673.1"/>
    <property type="molecule type" value="Genomic_DNA"/>
</dbReference>
<organism evidence="1 2">
    <name type="scientific">Hephaestia caeni</name>
    <dbReference type="NCBI Taxonomy" id="645617"/>
    <lineage>
        <taxon>Bacteria</taxon>
        <taxon>Pseudomonadati</taxon>
        <taxon>Pseudomonadota</taxon>
        <taxon>Alphaproteobacteria</taxon>
        <taxon>Sphingomonadales</taxon>
        <taxon>Sphingomonadaceae</taxon>
        <taxon>Hephaestia</taxon>
    </lineage>
</organism>
<reference evidence="1 2" key="1">
    <citation type="submission" date="2018-08" db="EMBL/GenBank/DDBJ databases">
        <title>Genomic Encyclopedia of Type Strains, Phase IV (KMG-IV): sequencing the most valuable type-strain genomes for metagenomic binning, comparative biology and taxonomic classification.</title>
        <authorList>
            <person name="Goeker M."/>
        </authorList>
    </citation>
    <scope>NUCLEOTIDE SEQUENCE [LARGE SCALE GENOMIC DNA]</scope>
    <source>
        <strain evidence="1 2">DSM 25527</strain>
    </source>
</reference>